<organism evidence="2 3">
    <name type="scientific">Polaribacter cellanae</name>
    <dbReference type="NCBI Taxonomy" id="2818493"/>
    <lineage>
        <taxon>Bacteria</taxon>
        <taxon>Pseudomonadati</taxon>
        <taxon>Bacteroidota</taxon>
        <taxon>Flavobacteriia</taxon>
        <taxon>Flavobacteriales</taxon>
        <taxon>Flavobacteriaceae</taxon>
    </lineage>
</organism>
<dbReference type="AlphaFoldDB" id="A0A975CQN6"/>
<dbReference type="InterPro" id="IPR002481">
    <property type="entry name" value="FUR"/>
</dbReference>
<dbReference type="Proteomes" id="UP000663920">
    <property type="component" value="Chromosome"/>
</dbReference>
<comment type="cofactor">
    <cofactor evidence="1">
        <name>Zn(2+)</name>
        <dbReference type="ChEBI" id="CHEBI:29105"/>
    </cofactor>
    <text evidence="1">Binds 1 zinc ion per subunit.</text>
</comment>
<name>A0A975CQN6_9FLAO</name>
<keyword evidence="1" id="KW-0862">Zinc</keyword>
<sequence>MGIVRKTHSLNLLLGEFHKSSSAISTVQLVKKFKSKINKSTIYRILDKLEDDGVLHTILGKDGVKQYAKCTSCSKSIHTDNHPHLQCTICNKIYCLDVAISIPEIPKYKVNNIRVFLEGECNFCKLKN</sequence>
<dbReference type="EMBL" id="CP071869">
    <property type="protein sequence ID" value="QTE23079.1"/>
    <property type="molecule type" value="Genomic_DNA"/>
</dbReference>
<dbReference type="SUPFAM" id="SSF46785">
    <property type="entry name" value="Winged helix' DNA-binding domain"/>
    <property type="match status" value="1"/>
</dbReference>
<dbReference type="GO" id="GO:0003700">
    <property type="term" value="F:DNA-binding transcription factor activity"/>
    <property type="evidence" value="ECO:0007669"/>
    <property type="project" value="InterPro"/>
</dbReference>
<reference evidence="2 3" key="1">
    <citation type="submission" date="2021-03" db="EMBL/GenBank/DDBJ databases">
        <title>Complete genome of Polaribacter_sp.SM13.</title>
        <authorList>
            <person name="Jeong S.W."/>
            <person name="Bae J.W."/>
        </authorList>
    </citation>
    <scope>NUCLEOTIDE SEQUENCE [LARGE SCALE GENOMIC DNA]</scope>
    <source>
        <strain evidence="2 3">SM13</strain>
    </source>
</reference>
<evidence type="ECO:0000256" key="1">
    <source>
        <dbReference type="PIRSR" id="PIRSR602481-1"/>
    </source>
</evidence>
<dbReference type="InterPro" id="IPR036388">
    <property type="entry name" value="WH-like_DNA-bd_sf"/>
</dbReference>
<feature type="binding site" evidence="1">
    <location>
        <position position="90"/>
    </location>
    <ligand>
        <name>Zn(2+)</name>
        <dbReference type="ChEBI" id="CHEBI:29105"/>
    </ligand>
</feature>
<accession>A0A975CQN6</accession>
<dbReference type="KEGG" id="pcea:J3359_02040"/>
<dbReference type="GO" id="GO:0046872">
    <property type="term" value="F:metal ion binding"/>
    <property type="evidence" value="ECO:0007669"/>
    <property type="project" value="UniProtKB-KW"/>
</dbReference>
<dbReference type="Pfam" id="PF01475">
    <property type="entry name" value="FUR"/>
    <property type="match status" value="1"/>
</dbReference>
<gene>
    <name evidence="2" type="ORF">J3359_02040</name>
</gene>
<dbReference type="InterPro" id="IPR036390">
    <property type="entry name" value="WH_DNA-bd_sf"/>
</dbReference>
<proteinExistence type="predicted"/>
<dbReference type="RefSeq" id="WP_208079093.1">
    <property type="nucleotide sequence ID" value="NZ_CP071869.1"/>
</dbReference>
<keyword evidence="1" id="KW-0479">Metal-binding</keyword>
<dbReference type="Gene3D" id="1.10.10.10">
    <property type="entry name" value="Winged helix-like DNA-binding domain superfamily/Winged helix DNA-binding domain"/>
    <property type="match status" value="1"/>
</dbReference>
<evidence type="ECO:0000313" key="3">
    <source>
        <dbReference type="Proteomes" id="UP000663920"/>
    </source>
</evidence>
<feature type="binding site" evidence="1">
    <location>
        <position position="87"/>
    </location>
    <ligand>
        <name>Zn(2+)</name>
        <dbReference type="ChEBI" id="CHEBI:29105"/>
    </ligand>
</feature>
<protein>
    <submittedName>
        <fullName evidence="2">Transcriptional repressor</fullName>
    </submittedName>
</protein>
<evidence type="ECO:0000313" key="2">
    <source>
        <dbReference type="EMBL" id="QTE23079.1"/>
    </source>
</evidence>
<keyword evidence="3" id="KW-1185">Reference proteome</keyword>